<evidence type="ECO:0000256" key="4">
    <source>
        <dbReference type="ARBA" id="ARBA00022982"/>
    </source>
</evidence>
<name>A0A8J7YC74_9EURY</name>
<keyword evidence="6" id="KW-0812">Transmembrane</keyword>
<proteinExistence type="predicted"/>
<evidence type="ECO:0000256" key="2">
    <source>
        <dbReference type="ARBA" id="ARBA00022617"/>
    </source>
</evidence>
<reference evidence="8 9" key="1">
    <citation type="submission" date="2021-06" db="EMBL/GenBank/DDBJ databases">
        <title>New haloarchaea isolates fom saline soil.</title>
        <authorList>
            <person name="Duran-Viseras A."/>
            <person name="Sanchez-Porro C.S."/>
            <person name="Ventosa A."/>
        </authorList>
    </citation>
    <scope>NUCLEOTIDE SEQUENCE [LARGE SCALE GENOMIC DNA]</scope>
    <source>
        <strain evidence="8 9">JCM 183640</strain>
    </source>
</reference>
<keyword evidence="6" id="KW-1133">Transmembrane helix</keyword>
<dbReference type="OrthoDB" id="145826at2157"/>
<evidence type="ECO:0000256" key="1">
    <source>
        <dbReference type="ARBA" id="ARBA00022448"/>
    </source>
</evidence>
<dbReference type="EMBL" id="JAHQXF010000001">
    <property type="protein sequence ID" value="MBV0923798.1"/>
    <property type="molecule type" value="Genomic_DNA"/>
</dbReference>
<dbReference type="Pfam" id="PF09459">
    <property type="entry name" value="EB_dh"/>
    <property type="match status" value="2"/>
</dbReference>
<dbReference type="Gene3D" id="2.60.40.1190">
    <property type="match status" value="1"/>
</dbReference>
<evidence type="ECO:0000259" key="7">
    <source>
        <dbReference type="SMART" id="SM00887"/>
    </source>
</evidence>
<evidence type="ECO:0000256" key="6">
    <source>
        <dbReference type="SAM" id="Phobius"/>
    </source>
</evidence>
<keyword evidence="1" id="KW-0813">Transport</keyword>
<keyword evidence="4" id="KW-0249">Electron transport</keyword>
<gene>
    <name evidence="8" type="ORF">KTS45_06240</name>
</gene>
<dbReference type="CDD" id="cd09623">
    <property type="entry name" value="DOMON_EBDH"/>
    <property type="match status" value="1"/>
</dbReference>
<keyword evidence="3" id="KW-0479">Metal-binding</keyword>
<keyword evidence="2" id="KW-0349">Heme</keyword>
<dbReference type="GO" id="GO:0046872">
    <property type="term" value="F:metal ion binding"/>
    <property type="evidence" value="ECO:0007669"/>
    <property type="project" value="UniProtKB-KW"/>
</dbReference>
<keyword evidence="5" id="KW-0408">Iron</keyword>
<keyword evidence="9" id="KW-1185">Reference proteome</keyword>
<dbReference type="SMART" id="SM00887">
    <property type="entry name" value="EB_dh"/>
    <property type="match status" value="1"/>
</dbReference>
<evidence type="ECO:0000256" key="5">
    <source>
        <dbReference type="ARBA" id="ARBA00023004"/>
    </source>
</evidence>
<dbReference type="RefSeq" id="WP_162316902.1">
    <property type="nucleotide sequence ID" value="NZ_JAHQXF010000001.1"/>
</dbReference>
<dbReference type="InterPro" id="IPR019020">
    <property type="entry name" value="Cyt-c552/DMSO_Rdtase_haem-bd"/>
</dbReference>
<sequence>MTGRELRLAGLLAVGLLAATVVAPMTVDARPAFEIPVHYATDGDSLDRVDGEEWGRAPPVTVPMSSAGAAVPSADNTTVEQIQVSAARTDDRLYLQVEWADPTNDTSAASVREFADAVAVQLPTDPAERPPIAMGGTDNTVNVWYWSGSGQTQELLAGGPGSTTQFRNGTVATNYTHTDGRWEVVFSRSLSAPGENRTTVPSDRDVDVAFAAWNGSNMERSGQKSTSQWYYLALGPGPEGPPYEAILWAIAGIGIVVTTLVTVQGVRRTGGD</sequence>
<evidence type="ECO:0000313" key="8">
    <source>
        <dbReference type="EMBL" id="MBV0923798.1"/>
    </source>
</evidence>
<organism evidence="8 9">
    <name type="scientific">Haloarcula limicola</name>
    <dbReference type="NCBI Taxonomy" id="1429915"/>
    <lineage>
        <taxon>Archaea</taxon>
        <taxon>Methanobacteriati</taxon>
        <taxon>Methanobacteriota</taxon>
        <taxon>Stenosarchaea group</taxon>
        <taxon>Halobacteria</taxon>
        <taxon>Halobacteriales</taxon>
        <taxon>Haloarculaceae</taxon>
        <taxon>Haloarcula</taxon>
    </lineage>
</organism>
<evidence type="ECO:0000256" key="3">
    <source>
        <dbReference type="ARBA" id="ARBA00022723"/>
    </source>
</evidence>
<accession>A0A8J7YC74</accession>
<protein>
    <submittedName>
        <fullName evidence="8">DMSO reductase</fullName>
    </submittedName>
</protein>
<feature type="domain" description="Cytochrome c-552/DMSO reductase-like haem-binding" evidence="7">
    <location>
        <begin position="54"/>
        <end position="225"/>
    </location>
</feature>
<dbReference type="Proteomes" id="UP000766550">
    <property type="component" value="Unassembled WGS sequence"/>
</dbReference>
<comment type="caution">
    <text evidence="8">The sequence shown here is derived from an EMBL/GenBank/DDBJ whole genome shotgun (WGS) entry which is preliminary data.</text>
</comment>
<feature type="transmembrane region" description="Helical" evidence="6">
    <location>
        <begin position="245"/>
        <end position="266"/>
    </location>
</feature>
<keyword evidence="6" id="KW-0472">Membrane</keyword>
<dbReference type="GO" id="GO:0020037">
    <property type="term" value="F:heme binding"/>
    <property type="evidence" value="ECO:0007669"/>
    <property type="project" value="InterPro"/>
</dbReference>
<dbReference type="InterPro" id="IPR017838">
    <property type="entry name" value="DMSO_Rdtase_II_haem_b-bd_su"/>
</dbReference>
<dbReference type="NCBIfam" id="TIGR03477">
    <property type="entry name" value="DMSO_red_II_gam"/>
    <property type="match status" value="1"/>
</dbReference>
<evidence type="ECO:0000313" key="9">
    <source>
        <dbReference type="Proteomes" id="UP000766550"/>
    </source>
</evidence>
<dbReference type="AlphaFoldDB" id="A0A8J7YC74"/>
<dbReference type="GO" id="GO:0042597">
    <property type="term" value="C:periplasmic space"/>
    <property type="evidence" value="ECO:0007669"/>
    <property type="project" value="InterPro"/>
</dbReference>
<dbReference type="SUPFAM" id="SSF89372">
    <property type="entry name" value="Fucose-specific lectin"/>
    <property type="match status" value="1"/>
</dbReference>